<gene>
    <name evidence="2" type="ORF">UCRPC4_g06652</name>
</gene>
<dbReference type="Pfam" id="PF01370">
    <property type="entry name" value="Epimerase"/>
    <property type="match status" value="1"/>
</dbReference>
<feature type="domain" description="NAD-dependent epimerase/dehydratase" evidence="1">
    <location>
        <begin position="6"/>
        <end position="242"/>
    </location>
</feature>
<dbReference type="Proteomes" id="UP000053317">
    <property type="component" value="Unassembled WGS sequence"/>
</dbReference>
<evidence type="ECO:0000259" key="1">
    <source>
        <dbReference type="Pfam" id="PF01370"/>
    </source>
</evidence>
<dbReference type="InterPro" id="IPR051783">
    <property type="entry name" value="NAD(P)-dependent_oxidoreduct"/>
</dbReference>
<dbReference type="GO" id="GO:0004029">
    <property type="term" value="F:aldehyde dehydrogenase (NAD+) activity"/>
    <property type="evidence" value="ECO:0007669"/>
    <property type="project" value="TreeGrafter"/>
</dbReference>
<keyword evidence="3" id="KW-1185">Reference proteome</keyword>
<accession>A0A0G2DX54</accession>
<dbReference type="AlphaFoldDB" id="A0A0G2DX54"/>
<dbReference type="InterPro" id="IPR036291">
    <property type="entry name" value="NAD(P)-bd_dom_sf"/>
</dbReference>
<reference evidence="2 3" key="1">
    <citation type="submission" date="2015-05" db="EMBL/GenBank/DDBJ databases">
        <title>Distinctive expansion of gene families associated with plant cell wall degradation and secondary metabolism in the genomes of grapevine trunk pathogens.</title>
        <authorList>
            <person name="Lawrence D.P."/>
            <person name="Travadon R."/>
            <person name="Rolshausen P.E."/>
            <person name="Baumgartner K."/>
        </authorList>
    </citation>
    <scope>NUCLEOTIDE SEQUENCE [LARGE SCALE GENOMIC DNA]</scope>
    <source>
        <strain evidence="2">UCRPC4</strain>
    </source>
</reference>
<dbReference type="OrthoDB" id="2735536at2759"/>
<sequence length="351" mass="38930">MPSRTVLITGANGYIGNAVCRAFVRAGWTTYGLIRSERSAISLAAEEVLPVIGNIDDISSHGVIKSKLSSELHAIISTTEDIKDYIPHYNNTIRLLRTLSESSTAGRTRPLVIFTSGCKDYGVGPHFANDAGLKPHTEESLINPPALLKNRATYSQKIFDHTDVFDPVLVRPTNVYGRSSSYYLAFFKIAAQTAATKDKPLVIPVRKDSICHALHVDDCGDAYVAIAAHHQREEVVGQAFNISSHRYETVEDIAESLINEYGIAAGVKYVDDRELAPGENPWPMAIVDFPQWTGSEKLRKVTSWKDRRLLFSEAIHVYRVAYEANDAVGHDDIARTEDKFDVFHLAVKRSA</sequence>
<dbReference type="EMBL" id="LCWF01000211">
    <property type="protein sequence ID" value="KKY14726.1"/>
    <property type="molecule type" value="Genomic_DNA"/>
</dbReference>
<evidence type="ECO:0000313" key="2">
    <source>
        <dbReference type="EMBL" id="KKY14726.1"/>
    </source>
</evidence>
<dbReference type="SUPFAM" id="SSF51735">
    <property type="entry name" value="NAD(P)-binding Rossmann-fold domains"/>
    <property type="match status" value="1"/>
</dbReference>
<evidence type="ECO:0000313" key="3">
    <source>
        <dbReference type="Proteomes" id="UP000053317"/>
    </source>
</evidence>
<proteinExistence type="predicted"/>
<name>A0A0G2DX54_PHACM</name>
<dbReference type="Gene3D" id="3.40.50.720">
    <property type="entry name" value="NAD(P)-binding Rossmann-like Domain"/>
    <property type="match status" value="1"/>
</dbReference>
<protein>
    <submittedName>
        <fullName evidence="2">Putative nad dependent epimerase</fullName>
    </submittedName>
</protein>
<dbReference type="GO" id="GO:0005737">
    <property type="term" value="C:cytoplasm"/>
    <property type="evidence" value="ECO:0007669"/>
    <property type="project" value="TreeGrafter"/>
</dbReference>
<dbReference type="PANTHER" id="PTHR48079:SF3">
    <property type="entry name" value="NAD-DEPENDENT EPIMERASE_DEHYDRATASE DOMAIN-CONTAINING PROTEIN"/>
    <property type="match status" value="1"/>
</dbReference>
<comment type="caution">
    <text evidence="2">The sequence shown here is derived from an EMBL/GenBank/DDBJ whole genome shotgun (WGS) entry which is preliminary data.</text>
</comment>
<reference evidence="2 3" key="2">
    <citation type="submission" date="2015-05" db="EMBL/GenBank/DDBJ databases">
        <authorList>
            <person name="Morales-Cruz A."/>
            <person name="Amrine K.C."/>
            <person name="Cantu D."/>
        </authorList>
    </citation>
    <scope>NUCLEOTIDE SEQUENCE [LARGE SCALE GENOMIC DNA]</scope>
    <source>
        <strain evidence="2">UCRPC4</strain>
    </source>
</reference>
<dbReference type="InterPro" id="IPR001509">
    <property type="entry name" value="Epimerase_deHydtase"/>
</dbReference>
<organism evidence="2 3">
    <name type="scientific">Phaeomoniella chlamydospora</name>
    <name type="common">Phaeoacremonium chlamydosporum</name>
    <dbReference type="NCBI Taxonomy" id="158046"/>
    <lineage>
        <taxon>Eukaryota</taxon>
        <taxon>Fungi</taxon>
        <taxon>Dikarya</taxon>
        <taxon>Ascomycota</taxon>
        <taxon>Pezizomycotina</taxon>
        <taxon>Eurotiomycetes</taxon>
        <taxon>Chaetothyriomycetidae</taxon>
        <taxon>Phaeomoniellales</taxon>
        <taxon>Phaeomoniellaceae</taxon>
        <taxon>Phaeomoniella</taxon>
    </lineage>
</organism>
<dbReference type="PANTHER" id="PTHR48079">
    <property type="entry name" value="PROTEIN YEEZ"/>
    <property type="match status" value="1"/>
</dbReference>